<dbReference type="InterPro" id="IPR002048">
    <property type="entry name" value="EF_hand_dom"/>
</dbReference>
<dbReference type="GO" id="GO:0005737">
    <property type="term" value="C:cytoplasm"/>
    <property type="evidence" value="ECO:0000318"/>
    <property type="project" value="GO_Central"/>
</dbReference>
<dbReference type="PROSITE" id="PS00018">
    <property type="entry name" value="EF_HAND_1"/>
    <property type="match status" value="2"/>
</dbReference>
<dbReference type="Pfam" id="PF13499">
    <property type="entry name" value="EF-hand_7"/>
    <property type="match status" value="1"/>
</dbReference>
<keyword evidence="5" id="KW-0677">Repeat</keyword>
<dbReference type="STRING" id="7719.ENSCINP00000012845"/>
<evidence type="ECO:0000256" key="2">
    <source>
        <dbReference type="ARBA" id="ARBA00006182"/>
    </source>
</evidence>
<dbReference type="GeneTree" id="ENSGT00940000163135"/>
<keyword evidence="3" id="KW-0963">Cytoplasm</keyword>
<evidence type="ECO:0000256" key="4">
    <source>
        <dbReference type="ARBA" id="ARBA00022723"/>
    </source>
</evidence>
<evidence type="ECO:0000256" key="3">
    <source>
        <dbReference type="ARBA" id="ARBA00022490"/>
    </source>
</evidence>
<organism evidence="8 9">
    <name type="scientific">Ciona intestinalis</name>
    <name type="common">Transparent sea squirt</name>
    <name type="synonym">Ascidia intestinalis</name>
    <dbReference type="NCBI Taxonomy" id="7719"/>
    <lineage>
        <taxon>Eukaryota</taxon>
        <taxon>Metazoa</taxon>
        <taxon>Chordata</taxon>
        <taxon>Tunicata</taxon>
        <taxon>Ascidiacea</taxon>
        <taxon>Phlebobranchia</taxon>
        <taxon>Cionidae</taxon>
        <taxon>Ciona</taxon>
    </lineage>
</organism>
<dbReference type="Proteomes" id="UP000008144">
    <property type="component" value="Chromosome 12"/>
</dbReference>
<protein>
    <submittedName>
        <fullName evidence="8">Calglandulin-like</fullName>
    </submittedName>
</protein>
<dbReference type="InterPro" id="IPR018247">
    <property type="entry name" value="EF_Hand_1_Ca_BS"/>
</dbReference>
<feature type="domain" description="EF-hand" evidence="7">
    <location>
        <begin position="120"/>
        <end position="155"/>
    </location>
</feature>
<dbReference type="SUPFAM" id="SSF47473">
    <property type="entry name" value="EF-hand"/>
    <property type="match status" value="1"/>
</dbReference>
<dbReference type="EMBL" id="EAAA01000844">
    <property type="status" value="NOT_ANNOTATED_CDS"/>
    <property type="molecule type" value="Genomic_DNA"/>
</dbReference>
<evidence type="ECO:0000256" key="6">
    <source>
        <dbReference type="ARBA" id="ARBA00022837"/>
    </source>
</evidence>
<dbReference type="Ensembl" id="ENSCINT00000012845.3">
    <property type="protein sequence ID" value="ENSCINP00000012845.3"/>
    <property type="gene ID" value="ENSCING00000006233.3"/>
</dbReference>
<keyword evidence="4" id="KW-0479">Metal-binding</keyword>
<sequence length="157" mass="18101">AKMKLSPKDEKEFNECFEMFDEEDVGEVDVAELTKMMTLLGWDPSQNELEQVIRAAKLKPRGKMSKSQFMNLMEIWCSDNKEKHSDEELAKAFKVFDKDGSGYIEWEELKYVMQGTGEPLSDEEVTIMMKEADKDGDGRIDYQEFVAMMRGDCPSVL</sequence>
<dbReference type="PROSITE" id="PS50222">
    <property type="entry name" value="EF_HAND_2"/>
    <property type="match status" value="3"/>
</dbReference>
<dbReference type="GO" id="GO:0030234">
    <property type="term" value="F:enzyme regulator activity"/>
    <property type="evidence" value="ECO:0000318"/>
    <property type="project" value="GO_Central"/>
</dbReference>
<reference evidence="8" key="3">
    <citation type="submission" date="2025-08" db="UniProtKB">
        <authorList>
            <consortium name="Ensembl"/>
        </authorList>
    </citation>
    <scope>IDENTIFICATION</scope>
</reference>
<proteinExistence type="inferred from homology"/>
<name>F6YVF5_CIOIN</name>
<dbReference type="SMART" id="SM00054">
    <property type="entry name" value="EFh"/>
    <property type="match status" value="3"/>
</dbReference>
<keyword evidence="6" id="KW-0106">Calcium</keyword>
<keyword evidence="9" id="KW-1185">Reference proteome</keyword>
<accession>F6YVF5</accession>
<dbReference type="GO" id="GO:0005509">
    <property type="term" value="F:calcium ion binding"/>
    <property type="evidence" value="ECO:0000318"/>
    <property type="project" value="GO_Central"/>
</dbReference>
<evidence type="ECO:0000259" key="7">
    <source>
        <dbReference type="PROSITE" id="PS50222"/>
    </source>
</evidence>
<evidence type="ECO:0000313" key="8">
    <source>
        <dbReference type="Ensembl" id="ENSCINP00000012845.3"/>
    </source>
</evidence>
<dbReference type="HOGENOM" id="CLU_061288_2_0_1"/>
<feature type="domain" description="EF-hand" evidence="7">
    <location>
        <begin position="84"/>
        <end position="119"/>
    </location>
</feature>
<dbReference type="Gene3D" id="1.10.238.10">
    <property type="entry name" value="EF-hand"/>
    <property type="match status" value="2"/>
</dbReference>
<comment type="subcellular location">
    <subcellularLocation>
        <location evidence="1">Cytoplasm</location>
    </subcellularLocation>
</comment>
<dbReference type="PANTHER" id="PTHR23048:SF56">
    <property type="entry name" value="CALMODULIN 2"/>
    <property type="match status" value="1"/>
</dbReference>
<reference evidence="8" key="4">
    <citation type="submission" date="2025-09" db="UniProtKB">
        <authorList>
            <consortium name="Ensembl"/>
        </authorList>
    </citation>
    <scope>IDENTIFICATION</scope>
</reference>
<dbReference type="InterPro" id="IPR050230">
    <property type="entry name" value="CALM/Myosin/TropC-like"/>
</dbReference>
<evidence type="ECO:0000256" key="1">
    <source>
        <dbReference type="ARBA" id="ARBA00004496"/>
    </source>
</evidence>
<comment type="similarity">
    <text evidence="2">Belongs to the calmodulin family. Calglandulin subfamily.</text>
</comment>
<dbReference type="GO" id="GO:0000226">
    <property type="term" value="P:microtubule cytoskeleton organization"/>
    <property type="evidence" value="ECO:0000318"/>
    <property type="project" value="GO_Central"/>
</dbReference>
<dbReference type="AlphaFoldDB" id="F6YVF5"/>
<dbReference type="InterPro" id="IPR011992">
    <property type="entry name" value="EF-hand-dom_pair"/>
</dbReference>
<dbReference type="FunFam" id="1.10.238.10:FF:000163">
    <property type="entry name" value="Calmodulin like 6"/>
    <property type="match status" value="1"/>
</dbReference>
<gene>
    <name evidence="8" type="primary">LOC100181538</name>
</gene>
<feature type="domain" description="EF-hand" evidence="7">
    <location>
        <begin position="8"/>
        <end position="43"/>
    </location>
</feature>
<dbReference type="InParanoid" id="F6YVF5"/>
<reference evidence="9" key="1">
    <citation type="journal article" date="2002" name="Science">
        <title>The draft genome of Ciona intestinalis: insights into chordate and vertebrate origins.</title>
        <authorList>
            <person name="Dehal P."/>
            <person name="Satou Y."/>
            <person name="Campbell R.K."/>
            <person name="Chapman J."/>
            <person name="Degnan B."/>
            <person name="De Tomaso A."/>
            <person name="Davidson B."/>
            <person name="Di Gregorio A."/>
            <person name="Gelpke M."/>
            <person name="Goodstein D.M."/>
            <person name="Harafuji N."/>
            <person name="Hastings K.E."/>
            <person name="Ho I."/>
            <person name="Hotta K."/>
            <person name="Huang W."/>
            <person name="Kawashima T."/>
            <person name="Lemaire P."/>
            <person name="Martinez D."/>
            <person name="Meinertzhagen I.A."/>
            <person name="Necula S."/>
            <person name="Nonaka M."/>
            <person name="Putnam N."/>
            <person name="Rash S."/>
            <person name="Saiga H."/>
            <person name="Satake M."/>
            <person name="Terry A."/>
            <person name="Yamada L."/>
            <person name="Wang H.G."/>
            <person name="Awazu S."/>
            <person name="Azumi K."/>
            <person name="Boore J."/>
            <person name="Branno M."/>
            <person name="Chin-Bow S."/>
            <person name="DeSantis R."/>
            <person name="Doyle S."/>
            <person name="Francino P."/>
            <person name="Keys D.N."/>
            <person name="Haga S."/>
            <person name="Hayashi H."/>
            <person name="Hino K."/>
            <person name="Imai K.S."/>
            <person name="Inaba K."/>
            <person name="Kano S."/>
            <person name="Kobayashi K."/>
            <person name="Kobayashi M."/>
            <person name="Lee B.I."/>
            <person name="Makabe K.W."/>
            <person name="Manohar C."/>
            <person name="Matassi G."/>
            <person name="Medina M."/>
            <person name="Mochizuki Y."/>
            <person name="Mount S."/>
            <person name="Morishita T."/>
            <person name="Miura S."/>
            <person name="Nakayama A."/>
            <person name="Nishizaka S."/>
            <person name="Nomoto H."/>
            <person name="Ohta F."/>
            <person name="Oishi K."/>
            <person name="Rigoutsos I."/>
            <person name="Sano M."/>
            <person name="Sasaki A."/>
            <person name="Sasakura Y."/>
            <person name="Shoguchi E."/>
            <person name="Shin-i T."/>
            <person name="Spagnuolo A."/>
            <person name="Stainier D."/>
            <person name="Suzuki M.M."/>
            <person name="Tassy O."/>
            <person name="Takatori N."/>
            <person name="Tokuoka M."/>
            <person name="Yagi K."/>
            <person name="Yoshizaki F."/>
            <person name="Wada S."/>
            <person name="Zhang C."/>
            <person name="Hyatt P.D."/>
            <person name="Larimer F."/>
            <person name="Detter C."/>
            <person name="Doggett N."/>
            <person name="Glavina T."/>
            <person name="Hawkins T."/>
            <person name="Richardson P."/>
            <person name="Lucas S."/>
            <person name="Kohara Y."/>
            <person name="Levine M."/>
            <person name="Satoh N."/>
            <person name="Rokhsar D.S."/>
        </authorList>
    </citation>
    <scope>NUCLEOTIDE SEQUENCE [LARGE SCALE GENOMIC DNA]</scope>
</reference>
<evidence type="ECO:0000313" key="9">
    <source>
        <dbReference type="Proteomes" id="UP000008144"/>
    </source>
</evidence>
<evidence type="ECO:0000256" key="5">
    <source>
        <dbReference type="ARBA" id="ARBA00022737"/>
    </source>
</evidence>
<dbReference type="OMA" id="HKGYIDW"/>
<reference evidence="8" key="2">
    <citation type="journal article" date="2008" name="Genome Biol.">
        <title>Improved genome assembly and evidence-based global gene model set for the chordate Ciona intestinalis: new insight into intron and operon populations.</title>
        <authorList>
            <person name="Satou Y."/>
            <person name="Mineta K."/>
            <person name="Ogasawara M."/>
            <person name="Sasakura Y."/>
            <person name="Shoguchi E."/>
            <person name="Ueno K."/>
            <person name="Yamada L."/>
            <person name="Matsumoto J."/>
            <person name="Wasserscheid J."/>
            <person name="Dewar K."/>
            <person name="Wiley G.B."/>
            <person name="Macmil S.L."/>
            <person name="Roe B.A."/>
            <person name="Zeller R.W."/>
            <person name="Hastings K.E."/>
            <person name="Lemaire P."/>
            <person name="Lindquist E."/>
            <person name="Endo T."/>
            <person name="Hotta K."/>
            <person name="Inaba K."/>
        </authorList>
    </citation>
    <scope>NUCLEOTIDE SEQUENCE [LARGE SCALE GENOMIC DNA]</scope>
    <source>
        <strain evidence="8">wild type</strain>
    </source>
</reference>
<dbReference type="PANTHER" id="PTHR23048">
    <property type="entry name" value="MYOSIN LIGHT CHAIN 1, 3"/>
    <property type="match status" value="1"/>
</dbReference>